<sequence length="133" mass="15130">MVTLYHAIKISASRHEVYTSLTDLKKMAAWHGGKVEGEIAAGKVLTLRPKPDTHFSWVTEKLVSDERIVQTSREESDSDPGKTLVFTLSDLNDGRTLVKLEHGVWSENDPHLPFCNTYWGEVLFHLKTFHEQP</sequence>
<dbReference type="EMBL" id="OCMY01000002">
    <property type="protein sequence ID" value="SOD60349.1"/>
    <property type="molecule type" value="Genomic_DNA"/>
</dbReference>
<dbReference type="AlphaFoldDB" id="A0A286DNZ3"/>
<keyword evidence="4" id="KW-1185">Reference proteome</keyword>
<feature type="domain" description="Activator of Hsp90 ATPase homologue 1/2-like C-terminal" evidence="2">
    <location>
        <begin position="12"/>
        <end position="129"/>
    </location>
</feature>
<protein>
    <submittedName>
        <fullName evidence="3">Uncharacterized conserved protein YndB, AHSA1/START domain</fullName>
    </submittedName>
</protein>
<reference evidence="4" key="1">
    <citation type="submission" date="2017-09" db="EMBL/GenBank/DDBJ databases">
        <authorList>
            <person name="Varghese N."/>
            <person name="Submissions S."/>
        </authorList>
    </citation>
    <scope>NUCLEOTIDE SEQUENCE [LARGE SCALE GENOMIC DNA]</scope>
    <source>
        <strain evidence="4">JKS000234</strain>
    </source>
</reference>
<evidence type="ECO:0000313" key="4">
    <source>
        <dbReference type="Proteomes" id="UP000219271"/>
    </source>
</evidence>
<evidence type="ECO:0000256" key="1">
    <source>
        <dbReference type="ARBA" id="ARBA00006817"/>
    </source>
</evidence>
<dbReference type="InterPro" id="IPR013538">
    <property type="entry name" value="ASHA1/2-like_C"/>
</dbReference>
<dbReference type="OrthoDB" id="287565at2"/>
<accession>A0A286DNZ3</accession>
<organism evidence="3 4">
    <name type="scientific">Candidatus Pantoea floridensis</name>
    <dbReference type="NCBI Taxonomy" id="1938870"/>
    <lineage>
        <taxon>Bacteria</taxon>
        <taxon>Pseudomonadati</taxon>
        <taxon>Pseudomonadota</taxon>
        <taxon>Gammaproteobacteria</taxon>
        <taxon>Enterobacterales</taxon>
        <taxon>Erwiniaceae</taxon>
        <taxon>Pantoea</taxon>
    </lineage>
</organism>
<comment type="similarity">
    <text evidence="1">Belongs to the AHA1 family.</text>
</comment>
<dbReference type="CDD" id="cd07814">
    <property type="entry name" value="SRPBCC_CalC_Aha1-like"/>
    <property type="match status" value="1"/>
</dbReference>
<proteinExistence type="inferred from homology"/>
<gene>
    <name evidence="3" type="ORF">SAMN06273570_4668</name>
</gene>
<dbReference type="Gene3D" id="3.30.530.20">
    <property type="match status" value="1"/>
</dbReference>
<dbReference type="Pfam" id="PF08327">
    <property type="entry name" value="AHSA1"/>
    <property type="match status" value="1"/>
</dbReference>
<evidence type="ECO:0000313" key="3">
    <source>
        <dbReference type="EMBL" id="SOD60349.1"/>
    </source>
</evidence>
<evidence type="ECO:0000259" key="2">
    <source>
        <dbReference type="Pfam" id="PF08327"/>
    </source>
</evidence>
<dbReference type="Proteomes" id="UP000219271">
    <property type="component" value="Unassembled WGS sequence"/>
</dbReference>
<dbReference type="RefSeq" id="WP_097098113.1">
    <property type="nucleotide sequence ID" value="NZ_OCMY01000002.1"/>
</dbReference>
<dbReference type="InterPro" id="IPR023393">
    <property type="entry name" value="START-like_dom_sf"/>
</dbReference>
<dbReference type="SUPFAM" id="SSF55961">
    <property type="entry name" value="Bet v1-like"/>
    <property type="match status" value="1"/>
</dbReference>
<name>A0A286DNZ3_9GAMM</name>